<evidence type="ECO:0000256" key="1">
    <source>
        <dbReference type="ARBA" id="ARBA00001968"/>
    </source>
</evidence>
<name>A0AAV2MXG8_9HYME</name>
<dbReference type="Pfam" id="PF13359">
    <property type="entry name" value="DDE_Tnp_4"/>
    <property type="match status" value="1"/>
</dbReference>
<evidence type="ECO:0000313" key="4">
    <source>
        <dbReference type="EMBL" id="CAL1672287.1"/>
    </source>
</evidence>
<accession>A0AAV2MXG8</accession>
<protein>
    <recommendedName>
        <fullName evidence="3">DDE Tnp4 domain-containing protein</fullName>
    </recommendedName>
</protein>
<comment type="caution">
    <text evidence="4">The sequence shown here is derived from an EMBL/GenBank/DDBJ whole genome shotgun (WGS) entry which is preliminary data.</text>
</comment>
<evidence type="ECO:0000313" key="5">
    <source>
        <dbReference type="Proteomes" id="UP001497644"/>
    </source>
</evidence>
<sequence>MAACDANYKFTWVDIGDYGGISNGGVWANSDFGRSLERGQVDLPFPQHWPGMVQPMPFTFVGDVAFPLRIFMMRPYAKPKRRRNQGQQEEEEMNEDYNRDIVGGLGLRELIFNYRLSRARRVIENAFGILVSKWTILKGSIACSLETCETIVLALVVFHNFLLFSEEELPMQQQRYNVRGLADQEGPHGELFHGAWRREVPDINIFQRIGRMGGNNAAADAVRLRNNLRDYFVSEVGEIEWQYEFGIQNNPIMRGPL</sequence>
<feature type="domain" description="DDE Tnp4" evidence="3">
    <location>
        <begin position="2"/>
        <end position="160"/>
    </location>
</feature>
<keyword evidence="2" id="KW-0479">Metal-binding</keyword>
<gene>
    <name evidence="4" type="ORF">LPLAT_LOCUS6957</name>
</gene>
<evidence type="ECO:0000256" key="2">
    <source>
        <dbReference type="ARBA" id="ARBA00022723"/>
    </source>
</evidence>
<proteinExistence type="predicted"/>
<dbReference type="InterPro" id="IPR027806">
    <property type="entry name" value="HARBI1_dom"/>
</dbReference>
<dbReference type="EMBL" id="CAXIPU020000479">
    <property type="protein sequence ID" value="CAL1672287.1"/>
    <property type="molecule type" value="Genomic_DNA"/>
</dbReference>
<dbReference type="Proteomes" id="UP001497644">
    <property type="component" value="Unassembled WGS sequence"/>
</dbReference>
<dbReference type="GO" id="GO:0046872">
    <property type="term" value="F:metal ion binding"/>
    <property type="evidence" value="ECO:0007669"/>
    <property type="project" value="UniProtKB-KW"/>
</dbReference>
<organism evidence="4 5">
    <name type="scientific">Lasius platythorax</name>
    <dbReference type="NCBI Taxonomy" id="488582"/>
    <lineage>
        <taxon>Eukaryota</taxon>
        <taxon>Metazoa</taxon>
        <taxon>Ecdysozoa</taxon>
        <taxon>Arthropoda</taxon>
        <taxon>Hexapoda</taxon>
        <taxon>Insecta</taxon>
        <taxon>Pterygota</taxon>
        <taxon>Neoptera</taxon>
        <taxon>Endopterygota</taxon>
        <taxon>Hymenoptera</taxon>
        <taxon>Apocrita</taxon>
        <taxon>Aculeata</taxon>
        <taxon>Formicoidea</taxon>
        <taxon>Formicidae</taxon>
        <taxon>Formicinae</taxon>
        <taxon>Lasius</taxon>
        <taxon>Lasius</taxon>
    </lineage>
</organism>
<keyword evidence="5" id="KW-1185">Reference proteome</keyword>
<dbReference type="AlphaFoldDB" id="A0AAV2MXG8"/>
<comment type="cofactor">
    <cofactor evidence="1">
        <name>a divalent metal cation</name>
        <dbReference type="ChEBI" id="CHEBI:60240"/>
    </cofactor>
</comment>
<reference evidence="4" key="1">
    <citation type="submission" date="2024-04" db="EMBL/GenBank/DDBJ databases">
        <authorList>
            <consortium name="Molecular Ecology Group"/>
        </authorList>
    </citation>
    <scope>NUCLEOTIDE SEQUENCE</scope>
</reference>
<evidence type="ECO:0000259" key="3">
    <source>
        <dbReference type="Pfam" id="PF13359"/>
    </source>
</evidence>